<keyword evidence="2" id="KW-0012">Acyltransferase</keyword>
<accession>A0A318XR37</accession>
<comment type="caution">
    <text evidence="4">The sequence shown here is derived from an EMBL/GenBank/DDBJ whole genome shotgun (WGS) entry which is preliminary data.</text>
</comment>
<evidence type="ECO:0000313" key="4">
    <source>
        <dbReference type="EMBL" id="PYG88789.1"/>
    </source>
</evidence>
<dbReference type="PANTHER" id="PTHR10545:SF29">
    <property type="entry name" value="GH14572P-RELATED"/>
    <property type="match status" value="1"/>
</dbReference>
<evidence type="ECO:0000259" key="3">
    <source>
        <dbReference type="PROSITE" id="PS51186"/>
    </source>
</evidence>
<feature type="domain" description="N-acetyltransferase" evidence="3">
    <location>
        <begin position="1"/>
        <end position="146"/>
    </location>
</feature>
<dbReference type="InterPro" id="IPR016181">
    <property type="entry name" value="Acyl_CoA_acyltransferase"/>
</dbReference>
<gene>
    <name evidence="4" type="ORF">LY28_01146</name>
</gene>
<dbReference type="PROSITE" id="PS51186">
    <property type="entry name" value="GNAT"/>
    <property type="match status" value="1"/>
</dbReference>
<proteinExistence type="predicted"/>
<dbReference type="PANTHER" id="PTHR10545">
    <property type="entry name" value="DIAMINE N-ACETYLTRANSFERASE"/>
    <property type="match status" value="1"/>
</dbReference>
<dbReference type="Proteomes" id="UP000248132">
    <property type="component" value="Unassembled WGS sequence"/>
</dbReference>
<dbReference type="GO" id="GO:0008080">
    <property type="term" value="F:N-acetyltransferase activity"/>
    <property type="evidence" value="ECO:0007669"/>
    <property type="project" value="TreeGrafter"/>
</dbReference>
<evidence type="ECO:0000256" key="1">
    <source>
        <dbReference type="ARBA" id="ARBA00022679"/>
    </source>
</evidence>
<name>A0A318XR37_9FIRM</name>
<dbReference type="CDD" id="cd04301">
    <property type="entry name" value="NAT_SF"/>
    <property type="match status" value="1"/>
</dbReference>
<dbReference type="SUPFAM" id="SSF55729">
    <property type="entry name" value="Acyl-CoA N-acyltransferases (Nat)"/>
    <property type="match status" value="1"/>
</dbReference>
<dbReference type="InterPro" id="IPR000182">
    <property type="entry name" value="GNAT_dom"/>
</dbReference>
<sequence>MIRKIREEDKQFYLKMSKDFYSSDAVYRNIPEVFIMNTFDELMRSDNYLSGYIMEHENCTAGYALLARSFSQEAGGMVLWIDELYVMPQYRCCGLGHEFFSYLEGNLCYNVKRLRLEVEDSNEKAVSLYERMGFKNLPYSQMIKEL</sequence>
<keyword evidence="1 4" id="KW-0808">Transferase</keyword>
<dbReference type="InterPro" id="IPR051016">
    <property type="entry name" value="Diverse_Substrate_AcTransf"/>
</dbReference>
<protein>
    <submittedName>
        <fullName evidence="4">Acetyltransferase (GNAT) family protein</fullName>
    </submittedName>
</protein>
<evidence type="ECO:0000256" key="2">
    <source>
        <dbReference type="ARBA" id="ARBA00023315"/>
    </source>
</evidence>
<dbReference type="Gene3D" id="3.40.630.30">
    <property type="match status" value="1"/>
</dbReference>
<organism evidence="4 5">
    <name type="scientific">Ruminiclostridium sufflavum DSM 19573</name>
    <dbReference type="NCBI Taxonomy" id="1121337"/>
    <lineage>
        <taxon>Bacteria</taxon>
        <taxon>Bacillati</taxon>
        <taxon>Bacillota</taxon>
        <taxon>Clostridia</taxon>
        <taxon>Eubacteriales</taxon>
        <taxon>Oscillospiraceae</taxon>
        <taxon>Ruminiclostridium</taxon>
    </lineage>
</organism>
<dbReference type="OrthoDB" id="95438at2"/>
<keyword evidence="5" id="KW-1185">Reference proteome</keyword>
<dbReference type="AlphaFoldDB" id="A0A318XR37"/>
<dbReference type="Pfam" id="PF00583">
    <property type="entry name" value="Acetyltransf_1"/>
    <property type="match status" value="1"/>
</dbReference>
<evidence type="ECO:0000313" key="5">
    <source>
        <dbReference type="Proteomes" id="UP000248132"/>
    </source>
</evidence>
<reference evidence="4 5" key="1">
    <citation type="submission" date="2018-06" db="EMBL/GenBank/DDBJ databases">
        <title>Genomic Encyclopedia of Type Strains, Phase I: the one thousand microbial genomes (KMG-I) project.</title>
        <authorList>
            <person name="Kyrpides N."/>
        </authorList>
    </citation>
    <scope>NUCLEOTIDE SEQUENCE [LARGE SCALE GENOMIC DNA]</scope>
    <source>
        <strain evidence="4 5">DSM 19573</strain>
    </source>
</reference>
<dbReference type="EMBL" id="QKMR01000005">
    <property type="protein sequence ID" value="PYG88789.1"/>
    <property type="molecule type" value="Genomic_DNA"/>
</dbReference>
<dbReference type="RefSeq" id="WP_110461211.1">
    <property type="nucleotide sequence ID" value="NZ_QKMR01000005.1"/>
</dbReference>